<keyword evidence="5 6" id="KW-0472">Membrane</keyword>
<dbReference type="InterPro" id="IPR015867">
    <property type="entry name" value="N-reg_PII/ATP_PRibTrfase_C"/>
</dbReference>
<dbReference type="InterPro" id="IPR051461">
    <property type="entry name" value="UPF0750_membrane"/>
</dbReference>
<reference evidence="8 9" key="1">
    <citation type="submission" date="2016-11" db="EMBL/GenBank/DDBJ databases">
        <title>Comparative genomics of Acidibacillus ferroxidans species.</title>
        <authorList>
            <person name="Oliveira G."/>
            <person name="Nunes G."/>
            <person name="Oliveira R."/>
            <person name="Araujo F."/>
            <person name="Salim A."/>
            <person name="Scholte L."/>
            <person name="Morais D."/>
            <person name="Nancucheo I."/>
            <person name="Johnson D.B."/>
            <person name="Grail B."/>
            <person name="Bittencourt J."/>
            <person name="Valadares R."/>
        </authorList>
    </citation>
    <scope>NUCLEOTIDE SEQUENCE [LARGE SCALE GENOMIC DNA]</scope>
    <source>
        <strain evidence="8 9">Y002</strain>
    </source>
</reference>
<dbReference type="PANTHER" id="PTHR33545:SF9">
    <property type="entry name" value="UPF0750 MEMBRANE PROTEIN YITE"/>
    <property type="match status" value="1"/>
</dbReference>
<evidence type="ECO:0000256" key="2">
    <source>
        <dbReference type="ARBA" id="ARBA00022475"/>
    </source>
</evidence>
<dbReference type="PANTHER" id="PTHR33545">
    <property type="entry name" value="UPF0750 MEMBRANE PROTEIN YITT-RELATED"/>
    <property type="match status" value="1"/>
</dbReference>
<gene>
    <name evidence="8" type="ORF">BM613_10450</name>
</gene>
<feature type="transmembrane region" description="Helical" evidence="6">
    <location>
        <begin position="54"/>
        <end position="74"/>
    </location>
</feature>
<dbReference type="EMBL" id="MPDK01000019">
    <property type="protein sequence ID" value="PWI57064.1"/>
    <property type="molecule type" value="Genomic_DNA"/>
</dbReference>
<protein>
    <recommendedName>
        <fullName evidence="7">DUF2179 domain-containing protein</fullName>
    </recommendedName>
</protein>
<feature type="transmembrane region" description="Helical" evidence="6">
    <location>
        <begin position="81"/>
        <end position="98"/>
    </location>
</feature>
<dbReference type="InterPro" id="IPR003740">
    <property type="entry name" value="YitT"/>
</dbReference>
<proteinExistence type="predicted"/>
<evidence type="ECO:0000256" key="4">
    <source>
        <dbReference type="ARBA" id="ARBA00022989"/>
    </source>
</evidence>
<evidence type="ECO:0000256" key="3">
    <source>
        <dbReference type="ARBA" id="ARBA00022692"/>
    </source>
</evidence>
<dbReference type="Proteomes" id="UP000245380">
    <property type="component" value="Unassembled WGS sequence"/>
</dbReference>
<dbReference type="OrthoDB" id="1758221at2"/>
<organism evidence="8 9">
    <name type="scientific">Sulfoacidibacillus thermotolerans</name>
    <name type="common">Acidibacillus sulfuroxidans</name>
    <dbReference type="NCBI Taxonomy" id="1765684"/>
    <lineage>
        <taxon>Bacteria</taxon>
        <taxon>Bacillati</taxon>
        <taxon>Bacillota</taxon>
        <taxon>Bacilli</taxon>
        <taxon>Bacillales</taxon>
        <taxon>Alicyclobacillaceae</taxon>
        <taxon>Sulfoacidibacillus</taxon>
    </lineage>
</organism>
<dbReference type="Pfam" id="PF02588">
    <property type="entry name" value="YitT_membrane"/>
    <property type="match status" value="1"/>
</dbReference>
<keyword evidence="4 6" id="KW-1133">Transmembrane helix</keyword>
<feature type="transmembrane region" description="Helical" evidence="6">
    <location>
        <begin position="110"/>
        <end position="131"/>
    </location>
</feature>
<comment type="subcellular location">
    <subcellularLocation>
        <location evidence="1">Cell membrane</location>
        <topology evidence="1">Multi-pass membrane protein</topology>
    </subcellularLocation>
</comment>
<dbReference type="PIRSF" id="PIRSF006483">
    <property type="entry name" value="Membrane_protein_YitT"/>
    <property type="match status" value="1"/>
</dbReference>
<sequence>MKTQGVCFVKRSLPYLLIVLGSFIYSIGLNAFIVGNQLAEGGFVGLSIVLLYKMSIPIGASFLILNIPVLILGWHFFGRKFIIKTMLGVVAVSIFTVLTQHLAEPVHDRLLAALYGGVICGAGLGIIFRSGGTTGGVDILARIVRHFFNHSMGRIMFASDVVVISLVALVINMETAMYSLVALFVSSRVIDFVIEGISASRAAMIISDHWNEIADRIHTEMGRGTTLFYGQGGYTGEAKQIVYCVVSRDEVVRLQQLVHEIDDRAFVVLNDVNDVLGEGFTR</sequence>
<keyword evidence="3 6" id="KW-0812">Transmembrane</keyword>
<keyword evidence="2" id="KW-1003">Cell membrane</keyword>
<evidence type="ECO:0000313" key="8">
    <source>
        <dbReference type="EMBL" id="PWI57064.1"/>
    </source>
</evidence>
<evidence type="ECO:0000256" key="6">
    <source>
        <dbReference type="SAM" id="Phobius"/>
    </source>
</evidence>
<evidence type="ECO:0000259" key="7">
    <source>
        <dbReference type="Pfam" id="PF10035"/>
    </source>
</evidence>
<feature type="domain" description="DUF2179" evidence="7">
    <location>
        <begin position="223"/>
        <end position="277"/>
    </location>
</feature>
<feature type="transmembrane region" description="Helical" evidence="6">
    <location>
        <begin position="12"/>
        <end position="34"/>
    </location>
</feature>
<name>A0A2U3D706_SULT2</name>
<dbReference type="GO" id="GO:0005886">
    <property type="term" value="C:plasma membrane"/>
    <property type="evidence" value="ECO:0007669"/>
    <property type="project" value="UniProtKB-SubCell"/>
</dbReference>
<evidence type="ECO:0000256" key="5">
    <source>
        <dbReference type="ARBA" id="ARBA00023136"/>
    </source>
</evidence>
<dbReference type="Pfam" id="PF10035">
    <property type="entry name" value="DUF2179"/>
    <property type="match status" value="1"/>
</dbReference>
<dbReference type="CDD" id="cd16380">
    <property type="entry name" value="YitT_C"/>
    <property type="match status" value="1"/>
</dbReference>
<accession>A0A2U3D706</accession>
<dbReference type="Gene3D" id="3.30.70.120">
    <property type="match status" value="1"/>
</dbReference>
<dbReference type="InterPro" id="IPR019264">
    <property type="entry name" value="DUF2179"/>
</dbReference>
<keyword evidence="9" id="KW-1185">Reference proteome</keyword>
<evidence type="ECO:0000313" key="9">
    <source>
        <dbReference type="Proteomes" id="UP000245380"/>
    </source>
</evidence>
<evidence type="ECO:0000256" key="1">
    <source>
        <dbReference type="ARBA" id="ARBA00004651"/>
    </source>
</evidence>
<dbReference type="AlphaFoldDB" id="A0A2U3D706"/>
<comment type="caution">
    <text evidence="8">The sequence shown here is derived from an EMBL/GenBank/DDBJ whole genome shotgun (WGS) entry which is preliminary data.</text>
</comment>